<dbReference type="AlphaFoldDB" id="A0A9D3YWU5"/>
<protein>
    <submittedName>
        <fullName evidence="1">Uncharacterized protein</fullName>
    </submittedName>
</protein>
<sequence length="96" mass="10574">MSNRLSTVEGLEIQAPPMVDGERAIDHPSHTSESRVNKLTLIQINIADPFITKTGACCNLFCNYGIVTCIKLALSKQHGINIAVFLQCLLQKLHKV</sequence>
<dbReference type="Proteomes" id="UP000828390">
    <property type="component" value="Unassembled WGS sequence"/>
</dbReference>
<organism evidence="1 2">
    <name type="scientific">Dreissena polymorpha</name>
    <name type="common">Zebra mussel</name>
    <name type="synonym">Mytilus polymorpha</name>
    <dbReference type="NCBI Taxonomy" id="45954"/>
    <lineage>
        <taxon>Eukaryota</taxon>
        <taxon>Metazoa</taxon>
        <taxon>Spiralia</taxon>
        <taxon>Lophotrochozoa</taxon>
        <taxon>Mollusca</taxon>
        <taxon>Bivalvia</taxon>
        <taxon>Autobranchia</taxon>
        <taxon>Heteroconchia</taxon>
        <taxon>Euheterodonta</taxon>
        <taxon>Imparidentia</taxon>
        <taxon>Neoheterodontei</taxon>
        <taxon>Myida</taxon>
        <taxon>Dreissenoidea</taxon>
        <taxon>Dreissenidae</taxon>
        <taxon>Dreissena</taxon>
    </lineage>
</organism>
<gene>
    <name evidence="1" type="ORF">DPMN_066171</name>
</gene>
<proteinExistence type="predicted"/>
<comment type="caution">
    <text evidence="1">The sequence shown here is derived from an EMBL/GenBank/DDBJ whole genome shotgun (WGS) entry which is preliminary data.</text>
</comment>
<accession>A0A9D3YWU5</accession>
<dbReference type="EMBL" id="JAIWYP010000014">
    <property type="protein sequence ID" value="KAH3706781.1"/>
    <property type="molecule type" value="Genomic_DNA"/>
</dbReference>
<reference evidence="1" key="1">
    <citation type="journal article" date="2019" name="bioRxiv">
        <title>The Genome of the Zebra Mussel, Dreissena polymorpha: A Resource for Invasive Species Research.</title>
        <authorList>
            <person name="McCartney M.A."/>
            <person name="Auch B."/>
            <person name="Kono T."/>
            <person name="Mallez S."/>
            <person name="Zhang Y."/>
            <person name="Obille A."/>
            <person name="Becker A."/>
            <person name="Abrahante J.E."/>
            <person name="Garbe J."/>
            <person name="Badalamenti J.P."/>
            <person name="Herman A."/>
            <person name="Mangelson H."/>
            <person name="Liachko I."/>
            <person name="Sullivan S."/>
            <person name="Sone E.D."/>
            <person name="Koren S."/>
            <person name="Silverstein K.A.T."/>
            <person name="Beckman K.B."/>
            <person name="Gohl D.M."/>
        </authorList>
    </citation>
    <scope>NUCLEOTIDE SEQUENCE</scope>
    <source>
        <strain evidence="1">Duluth1</strain>
        <tissue evidence="1">Whole animal</tissue>
    </source>
</reference>
<evidence type="ECO:0000313" key="2">
    <source>
        <dbReference type="Proteomes" id="UP000828390"/>
    </source>
</evidence>
<evidence type="ECO:0000313" key="1">
    <source>
        <dbReference type="EMBL" id="KAH3706781.1"/>
    </source>
</evidence>
<keyword evidence="2" id="KW-1185">Reference proteome</keyword>
<name>A0A9D3YWU5_DREPO</name>
<reference evidence="1" key="2">
    <citation type="submission" date="2020-11" db="EMBL/GenBank/DDBJ databases">
        <authorList>
            <person name="McCartney M.A."/>
            <person name="Auch B."/>
            <person name="Kono T."/>
            <person name="Mallez S."/>
            <person name="Becker A."/>
            <person name="Gohl D.M."/>
            <person name="Silverstein K.A.T."/>
            <person name="Koren S."/>
            <person name="Bechman K.B."/>
            <person name="Herman A."/>
            <person name="Abrahante J.E."/>
            <person name="Garbe J."/>
        </authorList>
    </citation>
    <scope>NUCLEOTIDE SEQUENCE</scope>
    <source>
        <strain evidence="1">Duluth1</strain>
        <tissue evidence="1">Whole animal</tissue>
    </source>
</reference>